<reference evidence="1" key="1">
    <citation type="submission" date="2020-06" db="EMBL/GenBank/DDBJ databases">
        <authorList>
            <person name="Li T."/>
            <person name="Hu X."/>
            <person name="Zhang T."/>
            <person name="Song X."/>
            <person name="Zhang H."/>
            <person name="Dai N."/>
            <person name="Sheng W."/>
            <person name="Hou X."/>
            <person name="Wei L."/>
        </authorList>
    </citation>
    <scope>NUCLEOTIDE SEQUENCE</scope>
    <source>
        <strain evidence="1">KEN1</strain>
        <tissue evidence="1">Leaf</tissue>
    </source>
</reference>
<dbReference type="EMBL" id="JACGWN010000005">
    <property type="protein sequence ID" value="KAL0448460.1"/>
    <property type="molecule type" value="Genomic_DNA"/>
</dbReference>
<gene>
    <name evidence="1" type="ORF">Slati_1402400</name>
    <name evidence="2" type="ORF">Slati_1403100</name>
</gene>
<dbReference type="EMBL" id="JACGWN010000005">
    <property type="protein sequence ID" value="KAL0448467.1"/>
    <property type="molecule type" value="Genomic_DNA"/>
</dbReference>
<reference evidence="1" key="2">
    <citation type="journal article" date="2024" name="Plant">
        <title>Genomic evolution and insights into agronomic trait innovations of Sesamum species.</title>
        <authorList>
            <person name="Miao H."/>
            <person name="Wang L."/>
            <person name="Qu L."/>
            <person name="Liu H."/>
            <person name="Sun Y."/>
            <person name="Le M."/>
            <person name="Wang Q."/>
            <person name="Wei S."/>
            <person name="Zheng Y."/>
            <person name="Lin W."/>
            <person name="Duan Y."/>
            <person name="Cao H."/>
            <person name="Xiong S."/>
            <person name="Wang X."/>
            <person name="Wei L."/>
            <person name="Li C."/>
            <person name="Ma Q."/>
            <person name="Ju M."/>
            <person name="Zhao R."/>
            <person name="Li G."/>
            <person name="Mu C."/>
            <person name="Tian Q."/>
            <person name="Mei H."/>
            <person name="Zhang T."/>
            <person name="Gao T."/>
            <person name="Zhang H."/>
        </authorList>
    </citation>
    <scope>NUCLEOTIDE SEQUENCE</scope>
    <source>
        <strain evidence="1">KEN1</strain>
    </source>
</reference>
<comment type="caution">
    <text evidence="1">The sequence shown here is derived from an EMBL/GenBank/DDBJ whole genome shotgun (WGS) entry which is preliminary data.</text>
</comment>
<evidence type="ECO:0000313" key="2">
    <source>
        <dbReference type="EMBL" id="KAL0448467.1"/>
    </source>
</evidence>
<accession>A0AAW2X4U8</accession>
<dbReference type="AlphaFoldDB" id="A0AAW2X4U8"/>
<evidence type="ECO:0000313" key="1">
    <source>
        <dbReference type="EMBL" id="KAL0448460.1"/>
    </source>
</evidence>
<sequence length="103" mass="11826">MIKKIKDDKGVEVSDRIGVQRVVLEYFRSVFTSTKPTPEAMEKVLDCLDYRVTPAMNEALLQPFTLEEIVHALKQMEPLKSPGPDDMSPVFYQKILVDYGFRC</sequence>
<protein>
    <submittedName>
        <fullName evidence="1">Uncharacterized protein</fullName>
    </submittedName>
</protein>
<organism evidence="1">
    <name type="scientific">Sesamum latifolium</name>
    <dbReference type="NCBI Taxonomy" id="2727402"/>
    <lineage>
        <taxon>Eukaryota</taxon>
        <taxon>Viridiplantae</taxon>
        <taxon>Streptophyta</taxon>
        <taxon>Embryophyta</taxon>
        <taxon>Tracheophyta</taxon>
        <taxon>Spermatophyta</taxon>
        <taxon>Magnoliopsida</taxon>
        <taxon>eudicotyledons</taxon>
        <taxon>Gunneridae</taxon>
        <taxon>Pentapetalae</taxon>
        <taxon>asterids</taxon>
        <taxon>lamiids</taxon>
        <taxon>Lamiales</taxon>
        <taxon>Pedaliaceae</taxon>
        <taxon>Sesamum</taxon>
    </lineage>
</organism>
<name>A0AAW2X4U8_9LAMI</name>
<proteinExistence type="predicted"/>